<dbReference type="AlphaFoldDB" id="A0A6A6CNK2"/>
<dbReference type="Gene3D" id="3.30.710.10">
    <property type="entry name" value="Potassium Channel Kv1.1, Chain A"/>
    <property type="match status" value="1"/>
</dbReference>
<accession>A0A6A6CNK2</accession>
<protein>
    <recommendedName>
        <fullName evidence="1">BTB domain-containing protein</fullName>
    </recommendedName>
</protein>
<feature type="domain" description="BTB" evidence="1">
    <location>
        <begin position="10"/>
        <end position="85"/>
    </location>
</feature>
<dbReference type="InterPro" id="IPR000210">
    <property type="entry name" value="BTB/POZ_dom"/>
</dbReference>
<dbReference type="EMBL" id="ML993592">
    <property type="protein sequence ID" value="KAF2167720.1"/>
    <property type="molecule type" value="Genomic_DNA"/>
</dbReference>
<dbReference type="RefSeq" id="XP_033668609.1">
    <property type="nucleotide sequence ID" value="XM_033806071.1"/>
</dbReference>
<reference evidence="2" key="1">
    <citation type="journal article" date="2020" name="Stud. Mycol.">
        <title>101 Dothideomycetes genomes: a test case for predicting lifestyles and emergence of pathogens.</title>
        <authorList>
            <person name="Haridas S."/>
            <person name="Albert R."/>
            <person name="Binder M."/>
            <person name="Bloem J."/>
            <person name="Labutti K."/>
            <person name="Salamov A."/>
            <person name="Andreopoulos B."/>
            <person name="Baker S."/>
            <person name="Barry K."/>
            <person name="Bills G."/>
            <person name="Bluhm B."/>
            <person name="Cannon C."/>
            <person name="Castanera R."/>
            <person name="Culley D."/>
            <person name="Daum C."/>
            <person name="Ezra D."/>
            <person name="Gonzalez J."/>
            <person name="Henrissat B."/>
            <person name="Kuo A."/>
            <person name="Liang C."/>
            <person name="Lipzen A."/>
            <person name="Lutzoni F."/>
            <person name="Magnuson J."/>
            <person name="Mondo S."/>
            <person name="Nolan M."/>
            <person name="Ohm R."/>
            <person name="Pangilinan J."/>
            <person name="Park H.-J."/>
            <person name="Ramirez L."/>
            <person name="Alfaro M."/>
            <person name="Sun H."/>
            <person name="Tritt A."/>
            <person name="Yoshinaga Y."/>
            <person name="Zwiers L.-H."/>
            <person name="Turgeon B."/>
            <person name="Goodwin S."/>
            <person name="Spatafora J."/>
            <person name="Crous P."/>
            <person name="Grigoriev I."/>
        </authorList>
    </citation>
    <scope>NUCLEOTIDE SEQUENCE</scope>
    <source>
        <strain evidence="2">ATCC 36951</strain>
    </source>
</reference>
<dbReference type="Proteomes" id="UP000799537">
    <property type="component" value="Unassembled WGS sequence"/>
</dbReference>
<organism evidence="2 3">
    <name type="scientific">Zasmidium cellare ATCC 36951</name>
    <dbReference type="NCBI Taxonomy" id="1080233"/>
    <lineage>
        <taxon>Eukaryota</taxon>
        <taxon>Fungi</taxon>
        <taxon>Dikarya</taxon>
        <taxon>Ascomycota</taxon>
        <taxon>Pezizomycotina</taxon>
        <taxon>Dothideomycetes</taxon>
        <taxon>Dothideomycetidae</taxon>
        <taxon>Mycosphaerellales</taxon>
        <taxon>Mycosphaerellaceae</taxon>
        <taxon>Zasmidium</taxon>
    </lineage>
</organism>
<name>A0A6A6CNK2_ZASCE</name>
<dbReference type="PROSITE" id="PS50097">
    <property type="entry name" value="BTB"/>
    <property type="match status" value="1"/>
</dbReference>
<evidence type="ECO:0000313" key="3">
    <source>
        <dbReference type="Proteomes" id="UP000799537"/>
    </source>
</evidence>
<proteinExistence type="predicted"/>
<sequence>MDRLDVAPDGDLILVVNDKLELRVYSCVLRLTSPVFKAMLSPDFAEGQARGTASAPQMLPLPEDNAEGMRLLCLALHQANKDLPQSMPTAELLRFATVVDKYQCSSSVWSHSQAWLGGYQDSSQIEAFLLSAVYKLDDAKAFHRLTEEMIRLRPEDIAVVIEQANEAPEANTKAIDAVATHLAEVTMRLEKAISWCVEDISEYMMSQWDHHVDGVPGYPDEDDGNLRIFNQTTGDNKPCHYLESLVRLHLRALDSARIWPRTSRAGSLEALIEAINTLNSIEDSGSHVCRFCLCQNAIGSMRESIVEMREEANKCSASLCLNCVKNGGAPPLNGVCRISHG</sequence>
<dbReference type="InterPro" id="IPR011333">
    <property type="entry name" value="SKP1/BTB/POZ_sf"/>
</dbReference>
<dbReference type="GeneID" id="54559343"/>
<dbReference type="CDD" id="cd18186">
    <property type="entry name" value="BTB_POZ_ZBTB_KLHL-like"/>
    <property type="match status" value="1"/>
</dbReference>
<keyword evidence="3" id="KW-1185">Reference proteome</keyword>
<evidence type="ECO:0000259" key="1">
    <source>
        <dbReference type="PROSITE" id="PS50097"/>
    </source>
</evidence>
<evidence type="ECO:0000313" key="2">
    <source>
        <dbReference type="EMBL" id="KAF2167720.1"/>
    </source>
</evidence>
<dbReference type="OrthoDB" id="3633414at2759"/>
<gene>
    <name evidence="2" type="ORF">M409DRAFT_21872</name>
</gene>